<dbReference type="KEGG" id="ffu:CLAFUR5_06920"/>
<keyword evidence="6" id="KW-0808">Transferase</keyword>
<comment type="similarity">
    <text evidence="2 6">Belongs to the glycosyl hydrolase 72 family.</text>
</comment>
<dbReference type="InterPro" id="IPR017853">
    <property type="entry name" value="GH"/>
</dbReference>
<dbReference type="GO" id="GO:0098552">
    <property type="term" value="C:side of membrane"/>
    <property type="evidence" value="ECO:0007669"/>
    <property type="project" value="UniProtKB-KW"/>
</dbReference>
<dbReference type="Proteomes" id="UP000756132">
    <property type="component" value="Chromosome 6"/>
</dbReference>
<dbReference type="GO" id="GO:0005886">
    <property type="term" value="C:plasma membrane"/>
    <property type="evidence" value="ECO:0007669"/>
    <property type="project" value="UniProtKB-SubCell"/>
</dbReference>
<protein>
    <recommendedName>
        <fullName evidence="6">1,3-beta-glucanosyltransferase</fullName>
        <ecNumber evidence="6">2.4.1.-</ecNumber>
    </recommendedName>
</protein>
<dbReference type="InterPro" id="IPR004886">
    <property type="entry name" value="Glucanosyltransferase"/>
</dbReference>
<proteinExistence type="inferred from homology"/>
<reference evidence="7" key="2">
    <citation type="journal article" date="2022" name="Microb. Genom.">
        <title>A chromosome-scale genome assembly of the tomato pathogen Cladosporium fulvum reveals a compartmentalized genome architecture and the presence of a dispensable chromosome.</title>
        <authorList>
            <person name="Zaccaron A.Z."/>
            <person name="Chen L.H."/>
            <person name="Samaras A."/>
            <person name="Stergiopoulos I."/>
        </authorList>
    </citation>
    <scope>NUCLEOTIDE SEQUENCE</scope>
    <source>
        <strain evidence="7">Race5_Kim</strain>
    </source>
</reference>
<keyword evidence="6" id="KW-0472">Membrane</keyword>
<dbReference type="GO" id="GO:0071970">
    <property type="term" value="P:fungal-type cell wall (1-&gt;3)-beta-D-glucan biosynthetic process"/>
    <property type="evidence" value="ECO:0007669"/>
    <property type="project" value="TreeGrafter"/>
</dbReference>
<reference evidence="7" key="1">
    <citation type="submission" date="2021-12" db="EMBL/GenBank/DDBJ databases">
        <authorList>
            <person name="Zaccaron A."/>
            <person name="Stergiopoulos I."/>
        </authorList>
    </citation>
    <scope>NUCLEOTIDE SEQUENCE</scope>
    <source>
        <strain evidence="7">Race5_Kim</strain>
    </source>
</reference>
<gene>
    <name evidence="7" type="ORF">CLAFUR5_06920</name>
</gene>
<dbReference type="GeneID" id="71986798"/>
<dbReference type="PANTHER" id="PTHR31468:SF2">
    <property type="entry name" value="1,3-BETA-GLUCANOSYLTRANSFERASE GAS1"/>
    <property type="match status" value="1"/>
</dbReference>
<evidence type="ECO:0000256" key="5">
    <source>
        <dbReference type="ARBA" id="ARBA00023180"/>
    </source>
</evidence>
<accession>A0A9Q8UQH2</accession>
<evidence type="ECO:0000256" key="6">
    <source>
        <dbReference type="RuleBase" id="RU361209"/>
    </source>
</evidence>
<dbReference type="AlphaFoldDB" id="A0A9Q8UQH2"/>
<dbReference type="RefSeq" id="XP_047763081.1">
    <property type="nucleotide sequence ID" value="XM_047906068.1"/>
</dbReference>
<keyword evidence="8" id="KW-1185">Reference proteome</keyword>
<evidence type="ECO:0000256" key="1">
    <source>
        <dbReference type="ARBA" id="ARBA00004609"/>
    </source>
</evidence>
<keyword evidence="6" id="KW-0336">GPI-anchor</keyword>
<keyword evidence="3" id="KW-0732">Signal</keyword>
<evidence type="ECO:0000256" key="3">
    <source>
        <dbReference type="ARBA" id="ARBA00022729"/>
    </source>
</evidence>
<evidence type="ECO:0000313" key="7">
    <source>
        <dbReference type="EMBL" id="UJO18715.1"/>
    </source>
</evidence>
<evidence type="ECO:0000313" key="8">
    <source>
        <dbReference type="Proteomes" id="UP000756132"/>
    </source>
</evidence>
<keyword evidence="6" id="KW-0449">Lipoprotein</keyword>
<comment type="subcellular location">
    <subcellularLocation>
        <location evidence="1 6">Cell membrane</location>
        <topology evidence="1 6">Lipid-anchor</topology>
        <topology evidence="1 6">GPI-anchor</topology>
    </subcellularLocation>
</comment>
<dbReference type="GO" id="GO:0031505">
    <property type="term" value="P:fungal-type cell wall organization"/>
    <property type="evidence" value="ECO:0007669"/>
    <property type="project" value="TreeGrafter"/>
</dbReference>
<keyword evidence="5" id="KW-0325">Glycoprotein</keyword>
<name>A0A9Q8UQH2_PASFU</name>
<organism evidence="7 8">
    <name type="scientific">Passalora fulva</name>
    <name type="common">Tomato leaf mold</name>
    <name type="synonym">Cladosporium fulvum</name>
    <dbReference type="NCBI Taxonomy" id="5499"/>
    <lineage>
        <taxon>Eukaryota</taxon>
        <taxon>Fungi</taxon>
        <taxon>Dikarya</taxon>
        <taxon>Ascomycota</taxon>
        <taxon>Pezizomycotina</taxon>
        <taxon>Dothideomycetes</taxon>
        <taxon>Dothideomycetidae</taxon>
        <taxon>Mycosphaerellales</taxon>
        <taxon>Mycosphaerellaceae</taxon>
        <taxon>Fulvia</taxon>
    </lineage>
</organism>
<comment type="function">
    <text evidence="6">Splits internally a 1,3-beta-glucan molecule and transfers the newly generated reducing end (the donor) to the non-reducing end of another 1,3-beta-glucan molecule (the acceptor) forming a 1,3-beta linkage, resulting in the elongation of 1,3-beta-glucan chains in the cell wall.</text>
</comment>
<dbReference type="GO" id="GO:0042124">
    <property type="term" value="F:1,3-beta-glucanosyltransferase activity"/>
    <property type="evidence" value="ECO:0007669"/>
    <property type="project" value="TreeGrafter"/>
</dbReference>
<keyword evidence="4" id="KW-1015">Disulfide bond</keyword>
<dbReference type="Gene3D" id="3.20.20.80">
    <property type="entry name" value="Glycosidases"/>
    <property type="match status" value="1"/>
</dbReference>
<dbReference type="SUPFAM" id="SSF51445">
    <property type="entry name" value="(Trans)glycosidases"/>
    <property type="match status" value="1"/>
</dbReference>
<dbReference type="EC" id="2.4.1.-" evidence="6"/>
<evidence type="ECO:0000256" key="4">
    <source>
        <dbReference type="ARBA" id="ARBA00023157"/>
    </source>
</evidence>
<sequence>MSELQYYLRPRPAYEPVRTEGDVFWRDGDRFLIKGINYFIRHPKPPGEPLYPIHKVDCLSEEHLETLQRDVKVFRELGLNTIFIPSLDPTKNHHEALKLLAQAGIYVLVTIGEGIARPPQPDAGWPSFDTDFDTRTYHTTESLERSIRIVDELASYPNVLGFIVDGSALVDLKATKIAEVHRAHVRDIKSFLHLRGGRQIPVGVALCEILNFQLQAVQYFSAGPSTDLSCADFIARENWSWACKSDFRISGWKNMVKILQEYPIPMFLGEYGTFVGYRLWEEVPCLYSRDMTGVFSGGCLYTYCDDGSKYGIVEEDEGGGITRKPEFELLRKHFRTVNCRMPEELYDSHVKDYESWTGEFPERDEHCWFATRDLPECPVDLERFMLELRQEKEWEVISHRTEGLKLWNRDCTVYNALYKE</sequence>
<evidence type="ECO:0000256" key="2">
    <source>
        <dbReference type="ARBA" id="ARBA00007528"/>
    </source>
</evidence>
<dbReference type="OrthoDB" id="3649192at2759"/>
<dbReference type="EMBL" id="CP090168">
    <property type="protein sequence ID" value="UJO18715.1"/>
    <property type="molecule type" value="Genomic_DNA"/>
</dbReference>
<dbReference type="Pfam" id="PF03198">
    <property type="entry name" value="Glyco_hydro_72"/>
    <property type="match status" value="1"/>
</dbReference>
<dbReference type="PANTHER" id="PTHR31468">
    <property type="entry name" value="1,3-BETA-GLUCANOSYLTRANSFERASE GAS1"/>
    <property type="match status" value="1"/>
</dbReference>